<dbReference type="AlphaFoldDB" id="A0A3B3RCA6"/>
<dbReference type="GO" id="GO:0003677">
    <property type="term" value="F:DNA binding"/>
    <property type="evidence" value="ECO:0007669"/>
    <property type="project" value="UniProtKB-KW"/>
</dbReference>
<name>A0A3B3RCA6_9TELE</name>
<sequence length="225" mass="26061">MQFRLQGVWRAGDIQRRYGEFRYCGTSGNVGVKLRHVYFLAKVDPIRIIVIESWYKKHMIGKTILRERPSEIAAWNVPKSTLQRRVKGTVEGHEHAIGRNPVFSKGEEEKLADLIKTLSKKGFPVKKPDIQKLAFEYATANGIQGFSKEKRKAGHYWFEGFMKRNPSLRMRKPEALSAARAACFNPTVVKQWFANFEELLRELEIQDVPSHIWNCDETGLQDHFI</sequence>
<proteinExistence type="predicted"/>
<dbReference type="InterPro" id="IPR050863">
    <property type="entry name" value="CenT-Element_Derived"/>
</dbReference>
<keyword evidence="4" id="KW-1185">Reference proteome</keyword>
<evidence type="ECO:0000256" key="1">
    <source>
        <dbReference type="ARBA" id="ARBA00023125"/>
    </source>
</evidence>
<dbReference type="PROSITE" id="PS51253">
    <property type="entry name" value="HTH_CENPB"/>
    <property type="match status" value="1"/>
</dbReference>
<dbReference type="InterPro" id="IPR006600">
    <property type="entry name" value="HTH_CenpB_DNA-bd_dom"/>
</dbReference>
<reference evidence="3" key="1">
    <citation type="submission" date="2025-08" db="UniProtKB">
        <authorList>
            <consortium name="Ensembl"/>
        </authorList>
    </citation>
    <scope>IDENTIFICATION</scope>
</reference>
<evidence type="ECO:0000313" key="3">
    <source>
        <dbReference type="Ensembl" id="ENSPKIP00000015974.1"/>
    </source>
</evidence>
<dbReference type="PANTHER" id="PTHR19303:SF74">
    <property type="entry name" value="POGO TRANSPOSABLE ELEMENT WITH KRAB DOMAIN"/>
    <property type="match status" value="1"/>
</dbReference>
<dbReference type="PANTHER" id="PTHR19303">
    <property type="entry name" value="TRANSPOSON"/>
    <property type="match status" value="1"/>
</dbReference>
<keyword evidence="1" id="KW-0238">DNA-binding</keyword>
<evidence type="ECO:0000259" key="2">
    <source>
        <dbReference type="PROSITE" id="PS51253"/>
    </source>
</evidence>
<dbReference type="GeneTree" id="ENSGT00940000166278"/>
<dbReference type="GO" id="GO:0005634">
    <property type="term" value="C:nucleus"/>
    <property type="evidence" value="ECO:0007669"/>
    <property type="project" value="TreeGrafter"/>
</dbReference>
<accession>A0A3B3RCA6</accession>
<evidence type="ECO:0000313" key="4">
    <source>
        <dbReference type="Proteomes" id="UP000261540"/>
    </source>
</evidence>
<dbReference type="Proteomes" id="UP000261540">
    <property type="component" value="Unplaced"/>
</dbReference>
<dbReference type="Pfam" id="PF03221">
    <property type="entry name" value="HTH_Tnp_Tc5"/>
    <property type="match status" value="1"/>
</dbReference>
<protein>
    <recommendedName>
        <fullName evidence="2">HTH CENPB-type domain-containing protein</fullName>
    </recommendedName>
</protein>
<organism evidence="3 4">
    <name type="scientific">Paramormyrops kingsleyae</name>
    <dbReference type="NCBI Taxonomy" id="1676925"/>
    <lineage>
        <taxon>Eukaryota</taxon>
        <taxon>Metazoa</taxon>
        <taxon>Chordata</taxon>
        <taxon>Craniata</taxon>
        <taxon>Vertebrata</taxon>
        <taxon>Euteleostomi</taxon>
        <taxon>Actinopterygii</taxon>
        <taxon>Neopterygii</taxon>
        <taxon>Teleostei</taxon>
        <taxon>Osteoglossocephala</taxon>
        <taxon>Osteoglossomorpha</taxon>
        <taxon>Osteoglossiformes</taxon>
        <taxon>Mormyridae</taxon>
        <taxon>Paramormyrops</taxon>
    </lineage>
</organism>
<reference evidence="3" key="2">
    <citation type="submission" date="2025-09" db="UniProtKB">
        <authorList>
            <consortium name="Ensembl"/>
        </authorList>
    </citation>
    <scope>IDENTIFICATION</scope>
</reference>
<feature type="domain" description="HTH CENPB-type" evidence="2">
    <location>
        <begin position="95"/>
        <end position="171"/>
    </location>
</feature>
<dbReference type="Ensembl" id="ENSPKIT00000040454.1">
    <property type="protein sequence ID" value="ENSPKIP00000015974.1"/>
    <property type="gene ID" value="ENSPKIG00000002494.1"/>
</dbReference>